<comment type="caution">
    <text evidence="3">The sequence shown here is derived from an EMBL/GenBank/DDBJ whole genome shotgun (WGS) entry which is preliminary data.</text>
</comment>
<dbReference type="OrthoDB" id="10314493at2759"/>
<organism evidence="3 4">
    <name type="scientific">Symbiodinium microadriaticum</name>
    <name type="common">Dinoflagellate</name>
    <name type="synonym">Zooxanthella microadriatica</name>
    <dbReference type="NCBI Taxonomy" id="2951"/>
    <lineage>
        <taxon>Eukaryota</taxon>
        <taxon>Sar</taxon>
        <taxon>Alveolata</taxon>
        <taxon>Dinophyceae</taxon>
        <taxon>Suessiales</taxon>
        <taxon>Symbiodiniaceae</taxon>
        <taxon>Symbiodinium</taxon>
    </lineage>
</organism>
<proteinExistence type="predicted"/>
<evidence type="ECO:0000313" key="4">
    <source>
        <dbReference type="Proteomes" id="UP000186817"/>
    </source>
</evidence>
<evidence type="ECO:0000259" key="2">
    <source>
        <dbReference type="PROSITE" id="PS50879"/>
    </source>
</evidence>
<dbReference type="GO" id="GO:0004523">
    <property type="term" value="F:RNA-DNA hybrid ribonuclease activity"/>
    <property type="evidence" value="ECO:0007669"/>
    <property type="project" value="InterPro"/>
</dbReference>
<gene>
    <name evidence="3" type="ORF">AK812_SmicGene1282</name>
</gene>
<keyword evidence="4" id="KW-1185">Reference proteome</keyword>
<dbReference type="GO" id="GO:0003676">
    <property type="term" value="F:nucleic acid binding"/>
    <property type="evidence" value="ECO:0007669"/>
    <property type="project" value="InterPro"/>
</dbReference>
<dbReference type="InterPro" id="IPR002156">
    <property type="entry name" value="RNaseH_domain"/>
</dbReference>
<dbReference type="EMBL" id="LSRX01000013">
    <property type="protein sequence ID" value="OLQ14576.1"/>
    <property type="molecule type" value="Genomic_DNA"/>
</dbReference>
<accession>A0A1Q9F4H9</accession>
<feature type="region of interest" description="Disordered" evidence="1">
    <location>
        <begin position="694"/>
        <end position="724"/>
    </location>
</feature>
<dbReference type="PROSITE" id="PS50879">
    <property type="entry name" value="RNASE_H_1"/>
    <property type="match status" value="1"/>
</dbReference>
<reference evidence="3 4" key="1">
    <citation type="submission" date="2016-02" db="EMBL/GenBank/DDBJ databases">
        <title>Genome analysis of coral dinoflagellate symbionts highlights evolutionary adaptations to a symbiotic lifestyle.</title>
        <authorList>
            <person name="Aranda M."/>
            <person name="Li Y."/>
            <person name="Liew Y.J."/>
            <person name="Baumgarten S."/>
            <person name="Simakov O."/>
            <person name="Wilson M."/>
            <person name="Piel J."/>
            <person name="Ashoor H."/>
            <person name="Bougouffa S."/>
            <person name="Bajic V.B."/>
            <person name="Ryu T."/>
            <person name="Ravasi T."/>
            <person name="Bayer T."/>
            <person name="Micklem G."/>
            <person name="Kim H."/>
            <person name="Bhak J."/>
            <person name="Lajeunesse T.C."/>
            <person name="Voolstra C.R."/>
        </authorList>
    </citation>
    <scope>NUCLEOTIDE SEQUENCE [LARGE SCALE GENOMIC DNA]</scope>
    <source>
        <strain evidence="3 4">CCMP2467</strain>
    </source>
</reference>
<dbReference type="InterPro" id="IPR012337">
    <property type="entry name" value="RNaseH-like_sf"/>
</dbReference>
<name>A0A1Q9F4H9_SYMMI</name>
<dbReference type="PROSITE" id="PS00028">
    <property type="entry name" value="ZINC_FINGER_C2H2_1"/>
    <property type="match status" value="1"/>
</dbReference>
<dbReference type="InterPro" id="IPR036691">
    <property type="entry name" value="Endo/exonu/phosph_ase_sf"/>
</dbReference>
<dbReference type="SUPFAM" id="SSF53098">
    <property type="entry name" value="Ribonuclease H-like"/>
    <property type="match status" value="1"/>
</dbReference>
<feature type="compositionally biased region" description="Basic and acidic residues" evidence="1">
    <location>
        <begin position="696"/>
        <end position="706"/>
    </location>
</feature>
<sequence length="2649" mass="287103">MQALFLQHEVRYDVQLSTSLIWDPRLESSSEEAIYVMPRVLAESAVGPVFQSSRLPDASDETGRQKRVGQGRVGHGNGRPAEQREAEACVCTVDFASFSVAERPFLHRKVRFGDVIQVEVATFRPGDRLPPFSQSQRVQHRVASTAPALRLAAFQVCCSSGQAAGPHQLSLSQHVPPLGVCTALSSEFKDGSMSNLARSLPCLSDSAEVFDKPHGQMNQCFDTPCYAPLVPPDGSRSKVARGALLRRPGSIALLRADSVAVFPIDKRAAPIFEGPLSRFSWGGQSGSDAATVFTIFDHVRHVLVEKCASGASLHDVVALAISDAPFQVGAIQVLSDVLPGLPALQIVLSELRRPVDELPIPWDFRQIGEPIKTVRHRALQASPDALLDAQQLLHSPRDLADEVAAGVVVVQDAIGALRPTLPRALEEVQFFRVCLSVIEGWAHDTELEHSTTTTSFFDEELLTRPVRRPRYLEGVEVIPRRILVAPAAHLPASSLGLFPHFRREGASAAPYHLLLRGFHPLRRMGQSRWTLMDFCDHAAMDINGSVRCVQVLATSIPGLLQPQIVVTAEADDASAVLLPIDMRAGPGGEVVPVMLRPGSRFEGIVAAIDAELPGSRDFFDGLGDARHCHFVDSQGLLVEVLPADPRCLQWLELRPTAPPFLERSATTVTSTGAVAACLDSCWHDVEVSWPQPHRLPVHDMPEDRDPPNLLRLGSDRSDRPKQCPPDWHLQPTTLRAYRDDRVCLKSWGAVEPETRHLFTVFDTVRHCTVVTADGAVSVADFAHRAAATAPRHVRSIQFLTAPVAGYPLPQVVLTFDNDGSHALAVPWDGRSAGLPIRTVAHQPGEGLLPAARAYQRAQPMARRFEVMVQNGLFAILDVAGVIDSALPLDLTEIQFLRIETRHSAGGAPSALDADTLDGGVAGLFQGYGVSGLASVSSTTTTTQPTTFRLRLMYRGHEAWRDVLRPCVQLDLHVEAMLHELATAGCIPAGPISITLAKAHPPPADFLQEVLFLVMPYDDFPAVQAVFDSRMQGGHIAADAVPEGVSVDQAVSAEWRRMGFFSLVNGAPEQLVDRPIGHGDYLQVGHVASTILHTAASEVMDQLPNLEAYGWPIEARTRNNEGSFVARIRERRRRLRVWLPTEALCTILGPTHGPVRFRLEHESVPSVAELRLELTRLPDYNSLRLALAHTVQLVPGSALFVSVAPSSDARTVLLPKTAVRSCSHYVVLMVHHRMDNLGWLPLEPTSRIVWPAGRWMHGHILSLVVVPAHMGRAILQHVRPPPPAQQRPTLSPSGRVVPRSGTSMIQLTTAAAEQARLERRCKEAARAWGVSPDEPCIQGLPSSVHASLEHEGPGVSKQLLNIPTPLGRRALRPVPAALTRDSKATGCTSCVAPPPCRSIVLDEAVPSEALAPCAPPGPRLCLGVTAEMYDTVFEAYGLELFERPLPDGPDLPPQLGRFLQGLPVLSSVEFDAVQIYTDGAYFPGTCQQEPRAGCALCLLVRQSGAWNWAGSFATMLPISGSAATVGVPVSSSFEPELAALVVALAVIVRLQVPALIGFDNQAAMGVALGNACPKVSTSLASTALALSHLLRLQGRAPATLHIPSHTGHPLNETADFLAKRAARLGTSPTAPDCLHVAQMQNVLPWLWLWVACSMCPSVPRPSETGVLTSTVAPERGLSLAACADFRQESAHAEVEVSCALATYNCLTCVSVLQQENLDFQFHAESLCVVGLQETRADPLPRSASAHFHILSGPSEGGQLGCQLWLARHCPVGFAAREPVHWNPSSFSILSAAPRYLLATASAAGLKFAFLVAHALTAHAGPAAIRDWWQQLSTLVSRVPPQHALILLLDANAHFEWSTQPPDVERAQNPNAKEFASFLREHGLSGAAPALWRGGRAAPIPKPGKPLASKEGWRSVLLHEASMKGVCKLLRPPLLACLERVRTQGQGGSRPGNPLQAPMAAARGFARGARAAGVCAGLLFVDARNAFYAVARQLLTGGEAGDSAESLSQLGDLLFEDSEERFAFTLAATGPGILASCGVDPAVRRLITSMLQETWFTVSDECSTHLFLTRTGTAPGSPTADVLFQILFSKAVASLEAHVQATAAIVQQQVHRSAVGTAMCHLPAPSWMDDLALPLLAASPDALIVLATTTVLKLDGELRQLAVSLNLDRGKTELLPLVQGRGSRKLRQQWLCRQGAQFAVQLLPDRQEFVALTDSYVHLGAVIASSCADLPDISRRARLAHDKMPGLKRLFRNDALTWEERVHILCSIPMATFKHGSGLWVLDGAKESARYAAAYYEVPRRVFRHVTGLSVRGATNEMICNILGIASAEETRLAEVVRHLGWIWAERSPSLEALWLCDGKWQHDAASAVSAIAVIIGFSGADPWKTLQANPCLAGKWAKRFLKICKRRHLESRDQCIHQLRSYQLALHHGALFLHLPVLAQAPRSMCFCPICSACFATSAACASHQRKVHGVVARATKAAIGSRCPVCLVEFWSTRRLRDHLRRCTSCLEVVEAADLDPEEPITAPAGLRMPAVKAPGPQTWWATLRPQGVVLPSSTAVCPWQQLMRQLVDKARSGRGELQSTACSIVERRAFQQLSEDDWPVPEPSSSTFTVGDWMIFCKAERILVWPTTLAGLEDGSIQLPPVWAGCVK</sequence>
<dbReference type="Gene3D" id="3.60.10.10">
    <property type="entry name" value="Endonuclease/exonuclease/phosphatase"/>
    <property type="match status" value="1"/>
</dbReference>
<dbReference type="InterPro" id="IPR036397">
    <property type="entry name" value="RNaseH_sf"/>
</dbReference>
<evidence type="ECO:0000313" key="3">
    <source>
        <dbReference type="EMBL" id="OLQ14576.1"/>
    </source>
</evidence>
<dbReference type="Gene3D" id="3.30.420.10">
    <property type="entry name" value="Ribonuclease H-like superfamily/Ribonuclease H"/>
    <property type="match status" value="1"/>
</dbReference>
<protein>
    <recommendedName>
        <fullName evidence="2">RNase H type-1 domain-containing protein</fullName>
    </recommendedName>
</protein>
<feature type="region of interest" description="Disordered" evidence="1">
    <location>
        <begin position="1278"/>
        <end position="1297"/>
    </location>
</feature>
<feature type="domain" description="RNase H type-1" evidence="2">
    <location>
        <begin position="1468"/>
        <end position="1622"/>
    </location>
</feature>
<dbReference type="Proteomes" id="UP000186817">
    <property type="component" value="Unassembled WGS sequence"/>
</dbReference>
<dbReference type="InterPro" id="IPR013087">
    <property type="entry name" value="Znf_C2H2_type"/>
</dbReference>
<evidence type="ECO:0000256" key="1">
    <source>
        <dbReference type="SAM" id="MobiDB-lite"/>
    </source>
</evidence>
<feature type="region of interest" description="Disordered" evidence="1">
    <location>
        <begin position="52"/>
        <end position="81"/>
    </location>
</feature>